<comment type="similarity">
    <text evidence="1">Belongs to the 'GDXG' lipolytic enzyme family.</text>
</comment>
<dbReference type="PANTHER" id="PTHR48081">
    <property type="entry name" value="AB HYDROLASE SUPERFAMILY PROTEIN C4A8.06C"/>
    <property type="match status" value="1"/>
</dbReference>
<dbReference type="InterPro" id="IPR033140">
    <property type="entry name" value="Lipase_GDXG_put_SER_AS"/>
</dbReference>
<dbReference type="GeneID" id="36833690"/>
<dbReference type="PANTHER" id="PTHR48081:SF8">
    <property type="entry name" value="ALPHA_BETA HYDROLASE FOLD-3 DOMAIN-CONTAINING PROTEIN-RELATED"/>
    <property type="match status" value="1"/>
</dbReference>
<dbReference type="InterPro" id="IPR013094">
    <property type="entry name" value="AB_hydrolase_3"/>
</dbReference>
<dbReference type="OrthoDB" id="33195at2157"/>
<evidence type="ECO:0000259" key="3">
    <source>
        <dbReference type="Pfam" id="PF07859"/>
    </source>
</evidence>
<dbReference type="SUPFAM" id="SSF53474">
    <property type="entry name" value="alpha/beta-Hydrolases"/>
    <property type="match status" value="1"/>
</dbReference>
<evidence type="ECO:0000313" key="4">
    <source>
        <dbReference type="EMBL" id="AWR98369.1"/>
    </source>
</evidence>
<keyword evidence="5" id="KW-1185">Reference proteome</keyword>
<protein>
    <submittedName>
        <fullName evidence="4">Alpha/beta hydrolase</fullName>
    </submittedName>
</protein>
<dbReference type="STRING" id="1293036.GCA_001315825_02804"/>
<sequence>MPLDPDVKKILSMIPKLDLNGDLNEIRKVHDSFFGSGNKISMRTRDVVIKVRDGEITGRFYYGGEENSPTLVYYHGGGFVFGSVESYDGLVRLLSKESGMTVLSVGYRLAPEHKYPTPVNDAWDALLWLRENYLKEEKVCVAGDSAGGNLAAVVSQIDRDKGQGIIKCQALIYPAVNMVDNSPSTREYGDGYFLTRDLMYWFGSAYFSSGREAIQPYASPAFGKLENLPPALMITAEYDPLRDQGETYHHMLREAGNESVLVRYMGMIHGFVSFYQWVRAGRDAISQVAGYMRAKMLET</sequence>
<dbReference type="EMBL" id="CP029287">
    <property type="protein sequence ID" value="AWR98369.1"/>
    <property type="molecule type" value="Genomic_DNA"/>
</dbReference>
<dbReference type="GO" id="GO:0016787">
    <property type="term" value="F:hydrolase activity"/>
    <property type="evidence" value="ECO:0007669"/>
    <property type="project" value="UniProtKB-KW"/>
</dbReference>
<evidence type="ECO:0000256" key="2">
    <source>
        <dbReference type="ARBA" id="ARBA00022801"/>
    </source>
</evidence>
<feature type="domain" description="Alpha/beta hydrolase fold-3" evidence="3">
    <location>
        <begin position="71"/>
        <end position="272"/>
    </location>
</feature>
<gene>
    <name evidence="4" type="ORF">DFR87_00070</name>
</gene>
<dbReference type="PROSITE" id="PS01174">
    <property type="entry name" value="LIPASE_GDXG_SER"/>
    <property type="match status" value="1"/>
</dbReference>
<dbReference type="Pfam" id="PF07859">
    <property type="entry name" value="Abhydrolase_3"/>
    <property type="match status" value="1"/>
</dbReference>
<dbReference type="RefSeq" id="WP_110368638.1">
    <property type="nucleotide sequence ID" value="NZ_CP029287.2"/>
</dbReference>
<accession>A0A2U9IQP8</accession>
<dbReference type="AlphaFoldDB" id="A0A2U9IQP8"/>
<dbReference type="KEGG" id="mhk:DFR87_00070"/>
<proteinExistence type="inferred from homology"/>
<dbReference type="InterPro" id="IPR050300">
    <property type="entry name" value="GDXG_lipolytic_enzyme"/>
</dbReference>
<dbReference type="Proteomes" id="UP000247586">
    <property type="component" value="Chromosome"/>
</dbReference>
<evidence type="ECO:0000256" key="1">
    <source>
        <dbReference type="ARBA" id="ARBA00010515"/>
    </source>
</evidence>
<dbReference type="InterPro" id="IPR029058">
    <property type="entry name" value="AB_hydrolase_fold"/>
</dbReference>
<organism evidence="4 5">
    <name type="scientific">Metallosphaera hakonensis JCM 8857 = DSM 7519</name>
    <dbReference type="NCBI Taxonomy" id="1293036"/>
    <lineage>
        <taxon>Archaea</taxon>
        <taxon>Thermoproteota</taxon>
        <taxon>Thermoprotei</taxon>
        <taxon>Sulfolobales</taxon>
        <taxon>Sulfolobaceae</taxon>
        <taxon>Metallosphaera</taxon>
    </lineage>
</organism>
<name>A0A2U9IQP8_9CREN</name>
<reference evidence="4" key="1">
    <citation type="submission" date="2018-05" db="EMBL/GenBank/DDBJ databases">
        <title>Complete Genome Sequences of Extremely Thermoacidophilic, Metal-Mobilizing Type-Strain Members of the Archaeal Family Sulfolobaceae: Acidianus brierleyi DSM-1651T, Acidianus sulfidivorans DSM-18786T, Metallosphaera hakonensis DSM-7519T, and Metallosphaera prunae DSM-10039T.</title>
        <authorList>
            <person name="Counts J.A."/>
            <person name="Kelly R.M."/>
        </authorList>
    </citation>
    <scope>NUCLEOTIDE SEQUENCE [LARGE SCALE GENOMIC DNA]</scope>
    <source>
        <strain evidence="4">HO1-1</strain>
    </source>
</reference>
<dbReference type="Gene3D" id="3.40.50.1820">
    <property type="entry name" value="alpha/beta hydrolase"/>
    <property type="match status" value="1"/>
</dbReference>
<keyword evidence="2 4" id="KW-0378">Hydrolase</keyword>
<evidence type="ECO:0000313" key="5">
    <source>
        <dbReference type="Proteomes" id="UP000247586"/>
    </source>
</evidence>